<feature type="region of interest" description="Disordered" evidence="1">
    <location>
        <begin position="97"/>
        <end position="139"/>
    </location>
</feature>
<dbReference type="EMBL" id="JAWZYT010006125">
    <property type="protein sequence ID" value="KAK4288798.1"/>
    <property type="molecule type" value="Genomic_DNA"/>
</dbReference>
<feature type="compositionally biased region" description="Low complexity" evidence="1">
    <location>
        <begin position="603"/>
        <end position="623"/>
    </location>
</feature>
<feature type="compositionally biased region" description="Low complexity" evidence="1">
    <location>
        <begin position="634"/>
        <end position="651"/>
    </location>
</feature>
<comment type="caution">
    <text evidence="3">The sequence shown here is derived from an EMBL/GenBank/DDBJ whole genome shotgun (WGS) entry which is preliminary data.</text>
</comment>
<keyword evidence="2" id="KW-0472">Membrane</keyword>
<evidence type="ECO:0000256" key="2">
    <source>
        <dbReference type="SAM" id="Phobius"/>
    </source>
</evidence>
<feature type="region of interest" description="Disordered" evidence="1">
    <location>
        <begin position="705"/>
        <end position="739"/>
    </location>
</feature>
<reference evidence="3" key="1">
    <citation type="submission" date="2023-11" db="EMBL/GenBank/DDBJ databases">
        <title>Genome assemblies of two species of porcelain crab, Petrolisthes cinctipes and Petrolisthes manimaculis (Anomura: Porcellanidae).</title>
        <authorList>
            <person name="Angst P."/>
        </authorList>
    </citation>
    <scope>NUCLEOTIDE SEQUENCE</scope>
    <source>
        <strain evidence="3">PB745_02</strain>
        <tissue evidence="3">Gill</tissue>
    </source>
</reference>
<sequence>MVESRTLYPNMWRVVNLIHILLLLAHWFGCFYYMLSEAEHFRGDWAYPYHHDTAFRTLSRKYLGSVYWSTLTLTTIGDLPTPETNKQNRNREWEEWRVGEGGGDGDEPHLPRTPTTPQPHDPRPTHDPGGGGSEGGVVVGGVDTEEQLYATDDTPVATPHEKTPVVGRTGQTGVVVKMDAGVISDETPVVGRRKTRVSGLNPPVMREKTIVLDGTTSVFKLSRTSHVSTEGVSGDVNKRRDALVLGLRSRAVREEQTFVIDEATTDVDISRAGVVILATPEGNKKGTEEPPELNTGTSVANTGVANTGVANTGVQSTIITTDVVDSISTPQDTAGMAGVDHGAIVGDAGVEDLIITTTTTDDDVSGRGTSAAVLEKRGVAGGGDGGGDGDGDALDAAVGLNELVVSFKTETDARGYSADVKLAAVPDSTNPFLPSVRKRHAADVGSKDTPHVNPATSITTSLSERETAARVNPNSDVNNPVTSFESKKSNYHNIPGVPFMKSNGRKYPNLNVKSLGLVSSSQLSGAGRKGADVYRSSTGAAVEISSASIYRPIIYSLNRAENDPSSSEESSPAASNQINSPRLGGSINKGRLGSEKKSLIPVSSNITINSTGTGNNNPTSKTKVQSHRKLCKGNNNNNNNDNNNNNNTNTNRGKGNSPQLDNKNNNTNTNTNNNNDSQSVVVSEVCDGDGEGVLWEVFSQALRVSPAQQSPSSSSSSSSSSHATDDPSAPRPRHKRGLKSRLINIKSNAGLVRPRSCPVPSRSCPVPSRSCPHPAPSLPVPAPSRYVLAPSSPVPPRPVLAPILPRIIPKSLLVRGHVKRCMYRIWMRLI</sequence>
<evidence type="ECO:0000313" key="3">
    <source>
        <dbReference type="EMBL" id="KAK4288798.1"/>
    </source>
</evidence>
<dbReference type="PANTHER" id="PTHR45638">
    <property type="entry name" value="CYCLIC NUCLEOTIDE-GATED CATION CHANNEL SUBUNIT A"/>
    <property type="match status" value="1"/>
</dbReference>
<feature type="compositionally biased region" description="Low complexity" evidence="1">
    <location>
        <begin position="705"/>
        <end position="721"/>
    </location>
</feature>
<feature type="region of interest" description="Disordered" evidence="1">
    <location>
        <begin position="442"/>
        <end position="486"/>
    </location>
</feature>
<keyword evidence="4" id="KW-1185">Reference proteome</keyword>
<organism evidence="3 4">
    <name type="scientific">Petrolisthes manimaculis</name>
    <dbReference type="NCBI Taxonomy" id="1843537"/>
    <lineage>
        <taxon>Eukaryota</taxon>
        <taxon>Metazoa</taxon>
        <taxon>Ecdysozoa</taxon>
        <taxon>Arthropoda</taxon>
        <taxon>Crustacea</taxon>
        <taxon>Multicrustacea</taxon>
        <taxon>Malacostraca</taxon>
        <taxon>Eumalacostraca</taxon>
        <taxon>Eucarida</taxon>
        <taxon>Decapoda</taxon>
        <taxon>Pleocyemata</taxon>
        <taxon>Anomura</taxon>
        <taxon>Galatheoidea</taxon>
        <taxon>Porcellanidae</taxon>
        <taxon>Petrolisthes</taxon>
    </lineage>
</organism>
<dbReference type="PANTHER" id="PTHR45638:SF7">
    <property type="entry name" value="CYCLIC NUCLEOTIDE-GATED ION CHANNEL-LIKE, ISOFORM E"/>
    <property type="match status" value="1"/>
</dbReference>
<feature type="compositionally biased region" description="Low complexity" evidence="1">
    <location>
        <begin position="564"/>
        <end position="575"/>
    </location>
</feature>
<keyword evidence="2" id="KW-1133">Transmembrane helix</keyword>
<dbReference type="AlphaFoldDB" id="A0AAE1TKH4"/>
<dbReference type="Proteomes" id="UP001292094">
    <property type="component" value="Unassembled WGS sequence"/>
</dbReference>
<dbReference type="InterPro" id="IPR050866">
    <property type="entry name" value="CNG_cation_channel"/>
</dbReference>
<evidence type="ECO:0000313" key="4">
    <source>
        <dbReference type="Proteomes" id="UP001292094"/>
    </source>
</evidence>
<dbReference type="SUPFAM" id="SSF81324">
    <property type="entry name" value="Voltage-gated potassium channels"/>
    <property type="match status" value="1"/>
</dbReference>
<protein>
    <submittedName>
        <fullName evidence="3">Uncharacterized protein</fullName>
    </submittedName>
</protein>
<gene>
    <name evidence="3" type="ORF">Pmani_038194</name>
</gene>
<evidence type="ECO:0000256" key="1">
    <source>
        <dbReference type="SAM" id="MobiDB-lite"/>
    </source>
</evidence>
<name>A0AAE1TKH4_9EUCA</name>
<keyword evidence="2" id="KW-0812">Transmembrane</keyword>
<feature type="transmembrane region" description="Helical" evidence="2">
    <location>
        <begin position="12"/>
        <end position="35"/>
    </location>
</feature>
<feature type="region of interest" description="Disordered" evidence="1">
    <location>
        <begin position="560"/>
        <end position="678"/>
    </location>
</feature>
<dbReference type="GO" id="GO:0044877">
    <property type="term" value="F:protein-containing complex binding"/>
    <property type="evidence" value="ECO:0007669"/>
    <property type="project" value="TreeGrafter"/>
</dbReference>
<feature type="compositionally biased region" description="Low complexity" evidence="1">
    <location>
        <begin position="662"/>
        <end position="675"/>
    </location>
</feature>
<dbReference type="Gene3D" id="1.10.287.70">
    <property type="match status" value="1"/>
</dbReference>
<feature type="compositionally biased region" description="Polar residues" evidence="1">
    <location>
        <begin position="652"/>
        <end position="661"/>
    </location>
</feature>
<proteinExistence type="predicted"/>
<feature type="compositionally biased region" description="Gly residues" evidence="1">
    <location>
        <begin position="128"/>
        <end position="139"/>
    </location>
</feature>
<accession>A0AAE1TKH4</accession>
<feature type="compositionally biased region" description="Polar residues" evidence="1">
    <location>
        <begin position="472"/>
        <end position="484"/>
    </location>
</feature>
<dbReference type="GO" id="GO:0005221">
    <property type="term" value="F:intracellularly cyclic nucleotide-activated monoatomic cation channel activity"/>
    <property type="evidence" value="ECO:0007669"/>
    <property type="project" value="InterPro"/>
</dbReference>